<keyword evidence="3 5" id="KW-0274">FAD</keyword>
<dbReference type="GO" id="GO:0016491">
    <property type="term" value="F:oxidoreductase activity"/>
    <property type="evidence" value="ECO:0007669"/>
    <property type="project" value="UniProtKB-UniRule"/>
</dbReference>
<comment type="similarity">
    <text evidence="5">Belongs to the ETF-QO/FixC family.</text>
</comment>
<evidence type="ECO:0000256" key="1">
    <source>
        <dbReference type="ARBA" id="ARBA00001974"/>
    </source>
</evidence>
<proteinExistence type="inferred from homology"/>
<dbReference type="EMBL" id="UGED01000009">
    <property type="protein sequence ID" value="STL56874.1"/>
    <property type="molecule type" value="Genomic_DNA"/>
</dbReference>
<dbReference type="PANTHER" id="PTHR43624">
    <property type="entry name" value="ELECTRON TRANSFER FLAVOPROTEIN-QUINONE OXIDOREDUCTASE YDIS-RELATED"/>
    <property type="match status" value="1"/>
</dbReference>
<keyword evidence="2 5" id="KW-0285">Flavoprotein</keyword>
<evidence type="ECO:0000256" key="2">
    <source>
        <dbReference type="ARBA" id="ARBA00022630"/>
    </source>
</evidence>
<comment type="function">
    <text evidence="5">Part of an electron transfer system.</text>
</comment>
<evidence type="ECO:0000256" key="4">
    <source>
        <dbReference type="ARBA" id="ARBA00023002"/>
    </source>
</evidence>
<dbReference type="InterPro" id="IPR039651">
    <property type="entry name" value="FixC-like"/>
</dbReference>
<evidence type="ECO:0000313" key="7">
    <source>
        <dbReference type="Proteomes" id="UP000254052"/>
    </source>
</evidence>
<protein>
    <recommendedName>
        <fullName evidence="5">Protein FixC</fullName>
    </recommendedName>
</protein>
<sequence>MIAAKERADFSASSLAQYKRELEQSCVMRDMQHFRKIPALMENPRLFSQYHEW</sequence>
<accession>A0A377BBG7</accession>
<dbReference type="GO" id="GO:0071949">
    <property type="term" value="F:FAD binding"/>
    <property type="evidence" value="ECO:0007669"/>
    <property type="project" value="UniProtKB-UniRule"/>
</dbReference>
<name>A0A377BBG7_ECOLX</name>
<dbReference type="Proteomes" id="UP000254052">
    <property type="component" value="Unassembled WGS sequence"/>
</dbReference>
<evidence type="ECO:0000256" key="5">
    <source>
        <dbReference type="RuleBase" id="RU366069"/>
    </source>
</evidence>
<gene>
    <name evidence="6" type="ORF">NCTC9962_04821</name>
</gene>
<organism evidence="6 7">
    <name type="scientific">Escherichia coli</name>
    <dbReference type="NCBI Taxonomy" id="562"/>
    <lineage>
        <taxon>Bacteria</taxon>
        <taxon>Pseudomonadati</taxon>
        <taxon>Pseudomonadota</taxon>
        <taxon>Gammaproteobacteria</taxon>
        <taxon>Enterobacterales</taxon>
        <taxon>Enterobacteriaceae</taxon>
        <taxon>Escherichia</taxon>
    </lineage>
</organism>
<comment type="cofactor">
    <cofactor evidence="1 5">
        <name>FAD</name>
        <dbReference type="ChEBI" id="CHEBI:57692"/>
    </cofactor>
</comment>
<evidence type="ECO:0000256" key="3">
    <source>
        <dbReference type="ARBA" id="ARBA00022827"/>
    </source>
</evidence>
<keyword evidence="4 5" id="KW-0560">Oxidoreductase</keyword>
<dbReference type="AlphaFoldDB" id="A0A377BBG7"/>
<evidence type="ECO:0000313" key="6">
    <source>
        <dbReference type="EMBL" id="STL56874.1"/>
    </source>
</evidence>
<dbReference type="PANTHER" id="PTHR43624:SF2">
    <property type="entry name" value="ELECTRON TRANSFER FLAVOPROTEIN-QUINONE OXIDOREDUCTASE YDIS-RELATED"/>
    <property type="match status" value="1"/>
</dbReference>
<reference evidence="6 7" key="1">
    <citation type="submission" date="2018-06" db="EMBL/GenBank/DDBJ databases">
        <authorList>
            <consortium name="Pathogen Informatics"/>
            <person name="Doyle S."/>
        </authorList>
    </citation>
    <scope>NUCLEOTIDE SEQUENCE [LARGE SCALE GENOMIC DNA]</scope>
    <source>
        <strain evidence="6 7">NCTC9962</strain>
    </source>
</reference>